<sequence length="254" mass="28767">MAIETKSKINSLLMNILPGGILFSEGLKKQGYSDQLMKQYRKSGWLTSLSKGVMYRSGDSLSALAALASCQEQTGKQYRVAAHSALELSGYYHFVPMGKPQLMVASNEPRTPQWAKSDLFDMTIEFFTTSAFGLIQKQAIKQNNYTVQASSPELAFMECLLLAPNRYSFMDLYYIMEQLTALRPAKVQQLLETTNNMTVKRMFLYMAEKANYPWYQAIDVGRINLGTSKIQLCKGGVYVSKYKITIPRELAEYE</sequence>
<name>A0AA37HWE9_SEGBR</name>
<proteinExistence type="predicted"/>
<reference evidence="2" key="1">
    <citation type="submission" date="2021-08" db="EMBL/GenBank/DDBJ databases">
        <title>Prevotella lacticifex sp. nov., isolated from rumen of cow.</title>
        <authorList>
            <person name="Shinkai T."/>
            <person name="Ikeyama N."/>
            <person name="Kumagai M."/>
            <person name="Ohmori H."/>
            <person name="Sakamoto M."/>
            <person name="Ohkuma M."/>
            <person name="Mitsumori M."/>
        </authorList>
    </citation>
    <scope>NUCLEOTIDE SEQUENCE</scope>
    <source>
        <strain evidence="2">DSM 11371</strain>
    </source>
</reference>
<gene>
    <name evidence="2" type="ORF">PRRU23_05990</name>
</gene>
<comment type="caution">
    <text evidence="2">The sequence shown here is derived from an EMBL/GenBank/DDBJ whole genome shotgun (WGS) entry which is preliminary data.</text>
</comment>
<feature type="domain" description="Transcriptional regulator AbiEi antitoxin N-terminal" evidence="1">
    <location>
        <begin position="6"/>
        <end position="96"/>
    </location>
</feature>
<dbReference type="Pfam" id="PF11459">
    <property type="entry name" value="AbiEi_3"/>
    <property type="match status" value="1"/>
</dbReference>
<dbReference type="AlphaFoldDB" id="A0AA37HWE9"/>
<accession>A0AA37HWE9</accession>
<dbReference type="Proteomes" id="UP000887043">
    <property type="component" value="Unassembled WGS sequence"/>
</dbReference>
<protein>
    <recommendedName>
        <fullName evidence="1">Transcriptional regulator AbiEi antitoxin N-terminal domain-containing protein</fullName>
    </recommendedName>
</protein>
<dbReference type="RefSeq" id="WP_006282577.1">
    <property type="nucleotide sequence ID" value="NZ_BPTR01000001.1"/>
</dbReference>
<evidence type="ECO:0000313" key="2">
    <source>
        <dbReference type="EMBL" id="GJG26899.1"/>
    </source>
</evidence>
<organism evidence="2 3">
    <name type="scientific">Segatella bryantii</name>
    <name type="common">Prevotella bryantii</name>
    <dbReference type="NCBI Taxonomy" id="77095"/>
    <lineage>
        <taxon>Bacteria</taxon>
        <taxon>Pseudomonadati</taxon>
        <taxon>Bacteroidota</taxon>
        <taxon>Bacteroidia</taxon>
        <taxon>Bacteroidales</taxon>
        <taxon>Prevotellaceae</taxon>
        <taxon>Segatella</taxon>
    </lineage>
</organism>
<evidence type="ECO:0000259" key="1">
    <source>
        <dbReference type="Pfam" id="PF17194"/>
    </source>
</evidence>
<evidence type="ECO:0000313" key="3">
    <source>
        <dbReference type="Proteomes" id="UP000887043"/>
    </source>
</evidence>
<dbReference type="Pfam" id="PF17194">
    <property type="entry name" value="AbiEi_3_N"/>
    <property type="match status" value="1"/>
</dbReference>
<dbReference type="InterPro" id="IPR021561">
    <property type="entry name" value="AbiEi_3"/>
</dbReference>
<dbReference type="InterPro" id="IPR033455">
    <property type="entry name" value="AbiEi_3_N"/>
</dbReference>
<dbReference type="EMBL" id="BPTR01000001">
    <property type="protein sequence ID" value="GJG26899.1"/>
    <property type="molecule type" value="Genomic_DNA"/>
</dbReference>